<feature type="domain" description="HIRAN" evidence="3">
    <location>
        <begin position="32"/>
        <end position="126"/>
    </location>
</feature>
<proteinExistence type="predicted"/>
<evidence type="ECO:0000256" key="2">
    <source>
        <dbReference type="ARBA" id="ARBA00022801"/>
    </source>
</evidence>
<keyword evidence="5" id="KW-1185">Reference proteome</keyword>
<gene>
    <name evidence="4" type="ORF">GCM10010992_24160</name>
</gene>
<dbReference type="EMBL" id="BMLV01000006">
    <property type="protein sequence ID" value="GGP05937.1"/>
    <property type="molecule type" value="Genomic_DNA"/>
</dbReference>
<dbReference type="InterPro" id="IPR014905">
    <property type="entry name" value="HIRAN"/>
</dbReference>
<organism evidence="4 5">
    <name type="scientific">Cloacibacterium rupense</name>
    <dbReference type="NCBI Taxonomy" id="517423"/>
    <lineage>
        <taxon>Bacteria</taxon>
        <taxon>Pseudomonadati</taxon>
        <taxon>Bacteroidota</taxon>
        <taxon>Flavobacteriia</taxon>
        <taxon>Flavobacteriales</taxon>
        <taxon>Weeksellaceae</taxon>
    </lineage>
</organism>
<reference evidence="5" key="1">
    <citation type="journal article" date="2019" name="Int. J. Syst. Evol. Microbiol.">
        <title>The Global Catalogue of Microorganisms (GCM) 10K type strain sequencing project: providing services to taxonomists for standard genome sequencing and annotation.</title>
        <authorList>
            <consortium name="The Broad Institute Genomics Platform"/>
            <consortium name="The Broad Institute Genome Sequencing Center for Infectious Disease"/>
            <person name="Wu L."/>
            <person name="Ma J."/>
        </authorList>
    </citation>
    <scope>NUCLEOTIDE SEQUENCE [LARGE SCALE GENOMIC DNA]</scope>
    <source>
        <strain evidence="5">CGMCC 1.7656</strain>
    </source>
</reference>
<keyword evidence="1" id="KW-0479">Metal-binding</keyword>
<evidence type="ECO:0000313" key="4">
    <source>
        <dbReference type="EMBL" id="GGP05937.1"/>
    </source>
</evidence>
<sequence>MDSNKQLINVNPGLAHLLAGQNFNLDVLLKDISVLNTEVAGTYYHHPEKFAQDISPESIITLKREPQNQFDALAIALYFGDLKIGYLPKAKNEVIANLMDAGKQFSAKVKQKTIHSDYNLQLDIEVFMKG</sequence>
<dbReference type="Proteomes" id="UP000620064">
    <property type="component" value="Unassembled WGS sequence"/>
</dbReference>
<keyword evidence="2" id="KW-0378">Hydrolase</keyword>
<dbReference type="RefSeq" id="WP_188618390.1">
    <property type="nucleotide sequence ID" value="NZ_BMLV01000006.1"/>
</dbReference>
<protein>
    <recommendedName>
        <fullName evidence="3">HIRAN domain-containing protein</fullName>
    </recommendedName>
</protein>
<evidence type="ECO:0000259" key="3">
    <source>
        <dbReference type="SMART" id="SM00910"/>
    </source>
</evidence>
<evidence type="ECO:0000256" key="1">
    <source>
        <dbReference type="ARBA" id="ARBA00022723"/>
    </source>
</evidence>
<comment type="caution">
    <text evidence="4">The sequence shown here is derived from an EMBL/GenBank/DDBJ whole genome shotgun (WGS) entry which is preliminary data.</text>
</comment>
<dbReference type="SMART" id="SM00910">
    <property type="entry name" value="HIRAN"/>
    <property type="match status" value="1"/>
</dbReference>
<name>A0ABQ2NND1_9FLAO</name>
<dbReference type="Pfam" id="PF08797">
    <property type="entry name" value="HIRAN"/>
    <property type="match status" value="1"/>
</dbReference>
<accession>A0ABQ2NND1</accession>
<dbReference type="Gene3D" id="3.30.70.2330">
    <property type="match status" value="1"/>
</dbReference>
<evidence type="ECO:0000313" key="5">
    <source>
        <dbReference type="Proteomes" id="UP000620064"/>
    </source>
</evidence>